<evidence type="ECO:0000313" key="2">
    <source>
        <dbReference type="Proteomes" id="UP000198968"/>
    </source>
</evidence>
<protein>
    <submittedName>
        <fullName evidence="1">Uncharacterized protein</fullName>
    </submittedName>
</protein>
<dbReference type="AlphaFoldDB" id="A0A1I4Y8D6"/>
<gene>
    <name evidence="1" type="ORF">SAMN05428971_1097</name>
</gene>
<sequence>MELTKLILDLIRVILQIIVALMQLTGHAG</sequence>
<reference evidence="2" key="1">
    <citation type="submission" date="2016-10" db="EMBL/GenBank/DDBJ databases">
        <authorList>
            <person name="Varghese N."/>
            <person name="Submissions S."/>
        </authorList>
    </citation>
    <scope>NUCLEOTIDE SEQUENCE [LARGE SCALE GENOMIC DNA]</scope>
    <source>
        <strain evidence="2">OV426</strain>
    </source>
</reference>
<keyword evidence="2" id="KW-1185">Reference proteome</keyword>
<proteinExistence type="predicted"/>
<dbReference type="Proteomes" id="UP000198968">
    <property type="component" value="Unassembled WGS sequence"/>
</dbReference>
<organism evidence="1 2">
    <name type="scientific">Candidatus Pantoea varia</name>
    <dbReference type="NCBI Taxonomy" id="1881036"/>
    <lineage>
        <taxon>Bacteria</taxon>
        <taxon>Pseudomonadati</taxon>
        <taxon>Pseudomonadota</taxon>
        <taxon>Gammaproteobacteria</taxon>
        <taxon>Enterobacterales</taxon>
        <taxon>Erwiniaceae</taxon>
        <taxon>Pantoea</taxon>
    </lineage>
</organism>
<accession>A0A1I4Y8D6</accession>
<dbReference type="EMBL" id="FOVG01000001">
    <property type="protein sequence ID" value="SFN34332.1"/>
    <property type="molecule type" value="Genomic_DNA"/>
</dbReference>
<name>A0A1I4Y8D6_9GAMM</name>
<evidence type="ECO:0000313" key="1">
    <source>
        <dbReference type="EMBL" id="SFN34332.1"/>
    </source>
</evidence>